<keyword evidence="4" id="KW-0175">Coiled coil</keyword>
<dbReference type="STRING" id="204773.HEAR2588"/>
<gene>
    <name evidence="9" type="ordered locus">HEAR2588</name>
</gene>
<keyword evidence="6" id="KW-1133">Transmembrane helix</keyword>
<evidence type="ECO:0000256" key="3">
    <source>
        <dbReference type="PROSITE-ProRule" id="PRU00284"/>
    </source>
</evidence>
<comment type="similarity">
    <text evidence="2">Belongs to the methyl-accepting chemotaxis (MCP) protein family.</text>
</comment>
<protein>
    <submittedName>
        <fullName evidence="9">Methyl-accepting chemotaxis protein</fullName>
    </submittedName>
</protein>
<evidence type="ECO:0000256" key="4">
    <source>
        <dbReference type="SAM" id="Coils"/>
    </source>
</evidence>
<keyword evidence="1" id="KW-0488">Methylation</keyword>
<dbReference type="GO" id="GO:0004888">
    <property type="term" value="F:transmembrane signaling receptor activity"/>
    <property type="evidence" value="ECO:0007669"/>
    <property type="project" value="TreeGrafter"/>
</dbReference>
<evidence type="ECO:0000256" key="2">
    <source>
        <dbReference type="ARBA" id="ARBA00029447"/>
    </source>
</evidence>
<keyword evidence="10" id="KW-1185">Reference proteome</keyword>
<dbReference type="eggNOG" id="COG0840">
    <property type="taxonomic scope" value="Bacteria"/>
</dbReference>
<evidence type="ECO:0000256" key="6">
    <source>
        <dbReference type="SAM" id="Phobius"/>
    </source>
</evidence>
<dbReference type="CDD" id="cd11386">
    <property type="entry name" value="MCP_signal"/>
    <property type="match status" value="1"/>
</dbReference>
<feature type="transmembrane region" description="Helical" evidence="6">
    <location>
        <begin position="12"/>
        <end position="34"/>
    </location>
</feature>
<dbReference type="PANTHER" id="PTHR43531">
    <property type="entry name" value="PROTEIN ICFG"/>
    <property type="match status" value="1"/>
</dbReference>
<reference evidence="9 10" key="1">
    <citation type="journal article" date="2007" name="PLoS Genet.">
        <title>A tale of two oxidation states: bacterial colonization of arsenic-rich environments.</title>
        <authorList>
            <person name="Muller D."/>
            <person name="Medigue C."/>
            <person name="Koechler S."/>
            <person name="Barbe V."/>
            <person name="Barakat M."/>
            <person name="Talla E."/>
            <person name="Bonnefoy V."/>
            <person name="Krin E."/>
            <person name="Arsene-Ploetze F."/>
            <person name="Carapito C."/>
            <person name="Chandler M."/>
            <person name="Cournoyer B."/>
            <person name="Cruveiller S."/>
            <person name="Dossat C."/>
            <person name="Duval S."/>
            <person name="Heymann M."/>
            <person name="Leize E."/>
            <person name="Lieutaud A."/>
            <person name="Lievremont D."/>
            <person name="Makita Y."/>
            <person name="Mangenot S."/>
            <person name="Nitschke W."/>
            <person name="Ortet P."/>
            <person name="Perdrial N."/>
            <person name="Schoepp B."/>
            <person name="Siguier N."/>
            <person name="Simeonova D.D."/>
            <person name="Rouy Z."/>
            <person name="Segurens B."/>
            <person name="Turlin E."/>
            <person name="Vallenet D."/>
            <person name="Van Dorsselaer A."/>
            <person name="Weiss S."/>
            <person name="Weissenbach J."/>
            <person name="Lett M.C."/>
            <person name="Danchin A."/>
            <person name="Bertin P.N."/>
        </authorList>
    </citation>
    <scope>NUCLEOTIDE SEQUENCE [LARGE SCALE GENOMIC DNA]</scope>
    <source>
        <strain evidence="10">ULPAs1</strain>
    </source>
</reference>
<feature type="compositionally biased region" description="Low complexity" evidence="5">
    <location>
        <begin position="539"/>
        <end position="548"/>
    </location>
</feature>
<feature type="region of interest" description="Disordered" evidence="5">
    <location>
        <begin position="539"/>
        <end position="565"/>
    </location>
</feature>
<evidence type="ECO:0000259" key="8">
    <source>
        <dbReference type="PROSITE" id="PS50885"/>
    </source>
</evidence>
<dbReference type="InterPro" id="IPR024478">
    <property type="entry name" value="HlyB_4HB_MCP"/>
</dbReference>
<evidence type="ECO:0000313" key="9">
    <source>
        <dbReference type="EMBL" id="CAL62710.1"/>
    </source>
</evidence>
<keyword evidence="6" id="KW-0812">Transmembrane</keyword>
<dbReference type="SMART" id="SM00283">
    <property type="entry name" value="MA"/>
    <property type="match status" value="1"/>
</dbReference>
<feature type="compositionally biased region" description="Polar residues" evidence="5">
    <location>
        <begin position="296"/>
        <end position="309"/>
    </location>
</feature>
<dbReference type="InterPro" id="IPR051310">
    <property type="entry name" value="MCP_chemotaxis"/>
</dbReference>
<dbReference type="AlphaFoldDB" id="A4G873"/>
<dbReference type="PROSITE" id="PS50111">
    <property type="entry name" value="CHEMOTAXIS_TRANSDUC_2"/>
    <property type="match status" value="1"/>
</dbReference>
<dbReference type="KEGG" id="har:HEAR2588"/>
<dbReference type="SUPFAM" id="SSF58104">
    <property type="entry name" value="Methyl-accepting chemotaxis protein (MCP) signaling domain"/>
    <property type="match status" value="1"/>
</dbReference>
<dbReference type="OrthoDB" id="8576332at2"/>
<dbReference type="PANTHER" id="PTHR43531:SF14">
    <property type="entry name" value="METHYL-ACCEPTING CHEMOTAXIS PROTEIN I-RELATED"/>
    <property type="match status" value="1"/>
</dbReference>
<dbReference type="GO" id="GO:0007165">
    <property type="term" value="P:signal transduction"/>
    <property type="evidence" value="ECO:0007669"/>
    <property type="project" value="UniProtKB-KW"/>
</dbReference>
<evidence type="ECO:0000256" key="1">
    <source>
        <dbReference type="ARBA" id="ARBA00022481"/>
    </source>
</evidence>
<dbReference type="CDD" id="cd19411">
    <property type="entry name" value="MCP2201-like_sensor"/>
    <property type="match status" value="1"/>
</dbReference>
<dbReference type="Pfam" id="PF00015">
    <property type="entry name" value="MCPsignal"/>
    <property type="match status" value="1"/>
</dbReference>
<dbReference type="InterPro" id="IPR047347">
    <property type="entry name" value="YvaQ-like_sensor"/>
</dbReference>
<name>A4G873_HERAR</name>
<evidence type="ECO:0000259" key="7">
    <source>
        <dbReference type="PROSITE" id="PS50111"/>
    </source>
</evidence>
<feature type="domain" description="Methyl-accepting transducer" evidence="7">
    <location>
        <begin position="271"/>
        <end position="500"/>
    </location>
</feature>
<dbReference type="GO" id="GO:0005886">
    <property type="term" value="C:plasma membrane"/>
    <property type="evidence" value="ECO:0007669"/>
    <property type="project" value="TreeGrafter"/>
</dbReference>
<dbReference type="Proteomes" id="UP000006697">
    <property type="component" value="Chromosome"/>
</dbReference>
<feature type="domain" description="HAMP" evidence="8">
    <location>
        <begin position="214"/>
        <end position="266"/>
    </location>
</feature>
<evidence type="ECO:0000313" key="10">
    <source>
        <dbReference type="Proteomes" id="UP000006697"/>
    </source>
</evidence>
<dbReference type="PROSITE" id="PS50885">
    <property type="entry name" value="HAMP"/>
    <property type="match status" value="1"/>
</dbReference>
<dbReference type="FunFam" id="1.10.287.950:FF:000002">
    <property type="entry name" value="Methyl-accepting chemotaxis protein"/>
    <property type="match status" value="1"/>
</dbReference>
<dbReference type="HOGENOM" id="CLU_000445_107_16_4"/>
<keyword evidence="6" id="KW-0472">Membrane</keyword>
<dbReference type="SMART" id="SM00304">
    <property type="entry name" value="HAMP"/>
    <property type="match status" value="1"/>
</dbReference>
<dbReference type="Pfam" id="PF12729">
    <property type="entry name" value="4HB_MCP_1"/>
    <property type="match status" value="1"/>
</dbReference>
<feature type="region of interest" description="Disordered" evidence="5">
    <location>
        <begin position="289"/>
        <end position="309"/>
    </location>
</feature>
<dbReference type="Gene3D" id="1.10.287.950">
    <property type="entry name" value="Methyl-accepting chemotaxis protein"/>
    <property type="match status" value="1"/>
</dbReference>
<dbReference type="Pfam" id="PF00672">
    <property type="entry name" value="HAMP"/>
    <property type="match status" value="1"/>
</dbReference>
<dbReference type="Gene3D" id="6.10.340.10">
    <property type="match status" value="1"/>
</dbReference>
<dbReference type="EMBL" id="CU207211">
    <property type="protein sequence ID" value="CAL62710.1"/>
    <property type="molecule type" value="Genomic_DNA"/>
</dbReference>
<accession>A4G873</accession>
<dbReference type="InterPro" id="IPR003660">
    <property type="entry name" value="HAMP_dom"/>
</dbReference>
<dbReference type="CDD" id="cd06225">
    <property type="entry name" value="HAMP"/>
    <property type="match status" value="1"/>
</dbReference>
<keyword evidence="3" id="KW-0807">Transducer</keyword>
<proteinExistence type="inferred from homology"/>
<feature type="transmembrane region" description="Helical" evidence="6">
    <location>
        <begin position="192"/>
        <end position="212"/>
    </location>
</feature>
<sequence>MKITNLKIGVRLGLAFAVVLLLMASMMVIGVWRLQEVAQATVRMEEAAEQERLSIQWHAGNSANAIRTTARIRSTNQEVQQQFQNEMTAQSVEITKLQNKLESLIHSEEGKKLMSAVGDKRTVYMDIRKEVFKLKADGSPAAEEEAKKIIASKMDPALETYSKTVQDVVDFQQVTFLEAKTEVDNLYASGRMFLLTLGAIALALSALLAWLLSRSITRPLEYAVEVARTVAGGDLRNRIEVNSSDETGQLLQALRDMNDGLVKSVSEVRTGIETIATASNQIAAGNLDLSSRTEEQASSLEETASSMEELTSTVKQNADNARQANQLAVSASGVAEKGGVVVSQVVDTMEDINSSAKKIVDIIGVIDGIAFQTNILALNAAVEAARAGEQGRGFAVVASEVRNLAQRSAAAAKEIKTLIGDSVDKVDIGSKLVAEAGVTMEEVVNSVKRVTDIMSEIMAASQEQSAGIEQVNQAIGQMDQVTQQNAALVEEAAAAAESLNEQAGKLAEAVSVFKLDGVAASTPATKTVRKIAAAASHHAPAKRAIAAPTPVSPKAATGGDEWEEF</sequence>
<evidence type="ECO:0000256" key="5">
    <source>
        <dbReference type="SAM" id="MobiDB-lite"/>
    </source>
</evidence>
<dbReference type="InterPro" id="IPR004089">
    <property type="entry name" value="MCPsignal_dom"/>
</dbReference>
<dbReference type="GO" id="GO:0006935">
    <property type="term" value="P:chemotaxis"/>
    <property type="evidence" value="ECO:0007669"/>
    <property type="project" value="TreeGrafter"/>
</dbReference>
<feature type="coiled-coil region" evidence="4">
    <location>
        <begin position="471"/>
        <end position="509"/>
    </location>
</feature>
<organism evidence="9 10">
    <name type="scientific">Herminiimonas arsenicoxydans</name>
    <dbReference type="NCBI Taxonomy" id="204773"/>
    <lineage>
        <taxon>Bacteria</taxon>
        <taxon>Pseudomonadati</taxon>
        <taxon>Pseudomonadota</taxon>
        <taxon>Betaproteobacteria</taxon>
        <taxon>Burkholderiales</taxon>
        <taxon>Oxalobacteraceae</taxon>
        <taxon>Herminiimonas</taxon>
    </lineage>
</organism>